<proteinExistence type="predicted"/>
<sequence length="341" mass="38618">MGGTLLKEFGARRHTSAEIECYIPEIVGLVKSILNAEVRRPKEFSDKSDHGDLDLIIGYNKLSDQLVVDEHLENLGYTVSSNGRVTSFLYNELQVDLIFVDSRDLDFATNYFSWGDTGNIVGMYASNKGMRLSESGLFIEKVIPNIGIARAYATFDFDEALLMLGFDPKFYNTGFASFSDTKAFFKSNSEIVPDMLSLNAARRRRIKMRPNQLAFYQDVISGVYGSPTKPTEMVLPRPAITMGNLETFKSVLSKIGTHEITYSDGYFVAATTKEKHLPNILIGKNFDGSLFLVVGTLFRRIESKDELISSIRFEMKRKLDQVECERLEKALKRQEKEQEQQ</sequence>
<dbReference type="AlphaFoldDB" id="A0AAW8Q182"/>
<protein>
    <submittedName>
        <fullName evidence="1">Uncharacterized protein</fullName>
    </submittedName>
</protein>
<organism evidence="1 2">
    <name type="scientific">Vibrio parahaemolyticus</name>
    <dbReference type="NCBI Taxonomy" id="670"/>
    <lineage>
        <taxon>Bacteria</taxon>
        <taxon>Pseudomonadati</taxon>
        <taxon>Pseudomonadota</taxon>
        <taxon>Gammaproteobacteria</taxon>
        <taxon>Vibrionales</taxon>
        <taxon>Vibrionaceae</taxon>
        <taxon>Vibrio</taxon>
    </lineage>
</organism>
<evidence type="ECO:0000313" key="2">
    <source>
        <dbReference type="Proteomes" id="UP001253193"/>
    </source>
</evidence>
<accession>A0AAW8Q182</accession>
<dbReference type="SUPFAM" id="SSF81301">
    <property type="entry name" value="Nucleotidyltransferase"/>
    <property type="match status" value="1"/>
</dbReference>
<dbReference type="Proteomes" id="UP001253193">
    <property type="component" value="Unassembled WGS sequence"/>
</dbReference>
<dbReference type="InterPro" id="IPR043519">
    <property type="entry name" value="NT_sf"/>
</dbReference>
<name>A0AAW8Q182_VIBPH</name>
<dbReference type="EMBL" id="JAUHGG010000003">
    <property type="protein sequence ID" value="MDS1821419.1"/>
    <property type="molecule type" value="Genomic_DNA"/>
</dbReference>
<evidence type="ECO:0000313" key="1">
    <source>
        <dbReference type="EMBL" id="MDS1821419.1"/>
    </source>
</evidence>
<reference evidence="1" key="1">
    <citation type="submission" date="2023-06" db="EMBL/GenBank/DDBJ databases">
        <title>Genomic Diversity of Vibrio spp. and Metagenomic Analysis of Pathogens in Florida Gulf Coastal Waters Following Hurricane Ian.</title>
        <authorList>
            <person name="Brumfield K.D."/>
        </authorList>
    </citation>
    <scope>NUCLEOTIDE SEQUENCE</scope>
    <source>
        <strain evidence="1">WBS2B-138</strain>
    </source>
</reference>
<gene>
    <name evidence="1" type="ORF">QX249_12175</name>
</gene>
<dbReference type="RefSeq" id="WP_311020305.1">
    <property type="nucleotide sequence ID" value="NZ_JAUHGG010000003.1"/>
</dbReference>
<comment type="caution">
    <text evidence="1">The sequence shown here is derived from an EMBL/GenBank/DDBJ whole genome shotgun (WGS) entry which is preliminary data.</text>
</comment>